<dbReference type="EMBL" id="LT882677">
    <property type="protein sequence ID" value="SMY20761.1"/>
    <property type="molecule type" value="Genomic_DNA"/>
</dbReference>
<feature type="region of interest" description="Disordered" evidence="1">
    <location>
        <begin position="181"/>
        <end position="203"/>
    </location>
</feature>
<evidence type="ECO:0000313" key="3">
    <source>
        <dbReference type="Proteomes" id="UP000215453"/>
    </source>
</evidence>
<name>A0A1Y6LE02_ZYMTR</name>
<evidence type="ECO:0000256" key="1">
    <source>
        <dbReference type="SAM" id="MobiDB-lite"/>
    </source>
</evidence>
<dbReference type="AlphaFoldDB" id="A0A1Y6LE02"/>
<evidence type="ECO:0000313" key="2">
    <source>
        <dbReference type="EMBL" id="SMY20761.1"/>
    </source>
</evidence>
<gene>
    <name evidence="2" type="ORF">ZT1A5_G2196</name>
</gene>
<organism evidence="2 3">
    <name type="scientific">Zymoseptoria tritici ST99CH_1A5</name>
    <dbReference type="NCBI Taxonomy" id="1276529"/>
    <lineage>
        <taxon>Eukaryota</taxon>
        <taxon>Fungi</taxon>
        <taxon>Dikarya</taxon>
        <taxon>Ascomycota</taxon>
        <taxon>Pezizomycotina</taxon>
        <taxon>Dothideomycetes</taxon>
        <taxon>Dothideomycetidae</taxon>
        <taxon>Mycosphaerellales</taxon>
        <taxon>Mycosphaerellaceae</taxon>
        <taxon>Zymoseptoria</taxon>
    </lineage>
</organism>
<dbReference type="Pfam" id="PF12511">
    <property type="entry name" value="DUF3716"/>
    <property type="match status" value="1"/>
</dbReference>
<dbReference type="InterPro" id="IPR022190">
    <property type="entry name" value="DUF3716"/>
</dbReference>
<sequence length="203" mass="23345">MAPQHMKLMEGDEINVTEDTLVKAGYNLNPEQLEAMRKKAGRLISIRFFGEESDRAFSFTSIDNRKSKIDALLIKAGLYNSFLLVCGPQLIITSSGTIVPDAEECERCKNQPGPFEHCMRWKGYFYNCCGNCKWHDMANSCELDKRFEPVKDLPPPVRRGQQSQDGKYKLRHWRQAWRRTRWDSRHGETEEGKEPGERDSAGG</sequence>
<dbReference type="Proteomes" id="UP000215453">
    <property type="component" value="Chromosome 2"/>
</dbReference>
<protein>
    <submittedName>
        <fullName evidence="2">Uncharacterized protein</fullName>
    </submittedName>
</protein>
<accession>A0A1Y6LE02</accession>
<reference evidence="2 3" key="1">
    <citation type="submission" date="2016-10" db="EMBL/GenBank/DDBJ databases">
        <authorList>
            <person name="Varghese N."/>
        </authorList>
    </citation>
    <scope>NUCLEOTIDE SEQUENCE [LARGE SCALE GENOMIC DNA]</scope>
</reference>
<proteinExistence type="predicted"/>